<dbReference type="OrthoDB" id="611024at2"/>
<feature type="region of interest" description="Disordered" evidence="5">
    <location>
        <begin position="206"/>
        <end position="227"/>
    </location>
</feature>
<evidence type="ECO:0000259" key="7">
    <source>
        <dbReference type="PROSITE" id="PS51820"/>
    </source>
</evidence>
<comment type="caution">
    <text evidence="8">The sequence shown here is derived from an EMBL/GenBank/DDBJ whole genome shotgun (WGS) entry which is preliminary data.</text>
</comment>
<comment type="subcellular location">
    <subcellularLocation>
        <location evidence="1">Cell outer membrane</location>
    </subcellularLocation>
</comment>
<dbReference type="PRINTS" id="PR01023">
    <property type="entry name" value="NAFLGMOTY"/>
</dbReference>
<dbReference type="InterPro" id="IPR011658">
    <property type="entry name" value="PA14_dom"/>
</dbReference>
<keyword evidence="3" id="KW-0998">Cell outer membrane</keyword>
<accession>A0A1G1T3I8</accession>
<evidence type="ECO:0000256" key="5">
    <source>
        <dbReference type="SAM" id="MobiDB-lite"/>
    </source>
</evidence>
<evidence type="ECO:0000256" key="1">
    <source>
        <dbReference type="ARBA" id="ARBA00004442"/>
    </source>
</evidence>
<dbReference type="InterPro" id="IPR036737">
    <property type="entry name" value="OmpA-like_sf"/>
</dbReference>
<keyword evidence="2 4" id="KW-0472">Membrane</keyword>
<dbReference type="EMBL" id="MDZC01000058">
    <property type="protein sequence ID" value="OGX85448.1"/>
    <property type="molecule type" value="Genomic_DNA"/>
</dbReference>
<dbReference type="PROSITE" id="PS51123">
    <property type="entry name" value="OMPA_2"/>
    <property type="match status" value="1"/>
</dbReference>
<evidence type="ECO:0000256" key="4">
    <source>
        <dbReference type="PROSITE-ProRule" id="PRU00473"/>
    </source>
</evidence>
<dbReference type="AlphaFoldDB" id="A0A1G1T3I8"/>
<reference evidence="8 9" key="1">
    <citation type="submission" date="2016-08" db="EMBL/GenBank/DDBJ databases">
        <title>Hymenobacter coccineus sp. nov., Hymenobacter lapidarius sp. nov. and Hymenobacter glacialis sp. nov., isolated from Antarctic soil.</title>
        <authorList>
            <person name="Sedlacek I."/>
            <person name="Kralova S."/>
            <person name="Kyrova K."/>
            <person name="Maslanova I."/>
            <person name="Stankova E."/>
            <person name="Vrbovska V."/>
            <person name="Nemec M."/>
            <person name="Bartak M."/>
            <person name="Svec P."/>
            <person name="Busse H.-J."/>
            <person name="Pantucek R."/>
        </authorList>
    </citation>
    <scope>NUCLEOTIDE SEQUENCE [LARGE SCALE GENOMIC DNA]</scope>
    <source>
        <strain evidence="8 9">CCM 8648</strain>
    </source>
</reference>
<evidence type="ECO:0008006" key="10">
    <source>
        <dbReference type="Google" id="ProtNLM"/>
    </source>
</evidence>
<dbReference type="Pfam" id="PF07691">
    <property type="entry name" value="PA14"/>
    <property type="match status" value="1"/>
</dbReference>
<organism evidence="8 9">
    <name type="scientific">Hymenobacter glacialis</name>
    <dbReference type="NCBI Taxonomy" id="1908236"/>
    <lineage>
        <taxon>Bacteria</taxon>
        <taxon>Pseudomonadati</taxon>
        <taxon>Bacteroidota</taxon>
        <taxon>Cytophagia</taxon>
        <taxon>Cytophagales</taxon>
        <taxon>Hymenobacteraceae</taxon>
        <taxon>Hymenobacter</taxon>
    </lineage>
</organism>
<proteinExistence type="predicted"/>
<feature type="domain" description="OmpA-like" evidence="6">
    <location>
        <begin position="265"/>
        <end position="377"/>
    </location>
</feature>
<evidence type="ECO:0000313" key="8">
    <source>
        <dbReference type="EMBL" id="OGX85448.1"/>
    </source>
</evidence>
<dbReference type="GO" id="GO:0009279">
    <property type="term" value="C:cell outer membrane"/>
    <property type="evidence" value="ECO:0007669"/>
    <property type="project" value="UniProtKB-SubCell"/>
</dbReference>
<dbReference type="Pfam" id="PF00691">
    <property type="entry name" value="OmpA"/>
    <property type="match status" value="1"/>
</dbReference>
<dbReference type="InterPro" id="IPR006664">
    <property type="entry name" value="OMP_bac"/>
</dbReference>
<feature type="domain" description="PA14" evidence="7">
    <location>
        <begin position="20"/>
        <end position="157"/>
    </location>
</feature>
<dbReference type="InterPro" id="IPR006665">
    <property type="entry name" value="OmpA-like"/>
</dbReference>
<name>A0A1G1T3I8_9BACT</name>
<evidence type="ECO:0000256" key="3">
    <source>
        <dbReference type="ARBA" id="ARBA00023237"/>
    </source>
</evidence>
<gene>
    <name evidence="8" type="ORF">BEN48_14430</name>
</gene>
<evidence type="ECO:0000313" key="9">
    <source>
        <dbReference type="Proteomes" id="UP000177791"/>
    </source>
</evidence>
<dbReference type="SMART" id="SM00758">
    <property type="entry name" value="PA14"/>
    <property type="match status" value="1"/>
</dbReference>
<dbReference type="STRING" id="1908236.BEN48_14430"/>
<sequence length="377" mass="41618">MGLLLGVCLLGLSARGQAQGAGNGIKGDYYEGTDFEKFVLSRRDASINFNWGHQPPADGMPAETFSVRWTGWLVPPASGRYVFHVTVDDGIRIWVNDKLILNEWRGQAVSSYTAAINLRANEPCRLRVDYCQYSMDTRAVVTWERPDQPLTTPPPATWRNLWGLNAETPTPQPIPTQFLYTRNPRPMPPLAVQPQPVTVQAKVPVRPQPQQAAARPRRTQKPSVGTARRVRKVVPAVVIAPGPLPEPARPVADSGRTAQLSRLTVGETVTLPELYFDQGQAQLLPAVRTALDELAATLRARPELRFEVQGHTDNVGNAELNRQLSQQRAAAVCLYLTAHGVPKPQLRPVGYGGTQPVADNTDPAQRPLNRRVVLRRL</sequence>
<evidence type="ECO:0000259" key="6">
    <source>
        <dbReference type="PROSITE" id="PS51123"/>
    </source>
</evidence>
<dbReference type="PRINTS" id="PR01021">
    <property type="entry name" value="OMPADOMAIN"/>
</dbReference>
<dbReference type="InterPro" id="IPR050330">
    <property type="entry name" value="Bact_OuterMem_StrucFunc"/>
</dbReference>
<dbReference type="InterPro" id="IPR006690">
    <property type="entry name" value="OMPA-like_CS"/>
</dbReference>
<keyword evidence="9" id="KW-1185">Reference proteome</keyword>
<dbReference type="Gene3D" id="3.90.182.10">
    <property type="entry name" value="Toxin - Anthrax Protective Antigen,domain 1"/>
    <property type="match status" value="1"/>
</dbReference>
<dbReference type="Gene3D" id="3.30.1330.60">
    <property type="entry name" value="OmpA-like domain"/>
    <property type="match status" value="1"/>
</dbReference>
<dbReference type="InterPro" id="IPR037524">
    <property type="entry name" value="PA14/GLEYA"/>
</dbReference>
<dbReference type="Proteomes" id="UP000177791">
    <property type="component" value="Unassembled WGS sequence"/>
</dbReference>
<dbReference type="PANTHER" id="PTHR30329:SF21">
    <property type="entry name" value="LIPOPROTEIN YIAD-RELATED"/>
    <property type="match status" value="1"/>
</dbReference>
<dbReference type="PROSITE" id="PS01068">
    <property type="entry name" value="OMPA_1"/>
    <property type="match status" value="1"/>
</dbReference>
<protein>
    <recommendedName>
        <fullName evidence="10">PA14 domain-containing protein</fullName>
    </recommendedName>
</protein>
<evidence type="ECO:0000256" key="2">
    <source>
        <dbReference type="ARBA" id="ARBA00023136"/>
    </source>
</evidence>
<dbReference type="PANTHER" id="PTHR30329">
    <property type="entry name" value="STATOR ELEMENT OF FLAGELLAR MOTOR COMPLEX"/>
    <property type="match status" value="1"/>
</dbReference>
<dbReference type="PROSITE" id="PS51820">
    <property type="entry name" value="PA14"/>
    <property type="match status" value="1"/>
</dbReference>
<dbReference type="SUPFAM" id="SSF103088">
    <property type="entry name" value="OmpA-like"/>
    <property type="match status" value="1"/>
</dbReference>
<dbReference type="SUPFAM" id="SSF56988">
    <property type="entry name" value="Anthrax protective antigen"/>
    <property type="match status" value="1"/>
</dbReference>
<dbReference type="CDD" id="cd07185">
    <property type="entry name" value="OmpA_C-like"/>
    <property type="match status" value="1"/>
</dbReference>